<keyword evidence="3" id="KW-0479">Metal-binding</keyword>
<keyword evidence="2" id="KW-0349">Heme</keyword>
<dbReference type="InterPro" id="IPR011008">
    <property type="entry name" value="Dimeric_a/b-barrel"/>
</dbReference>
<gene>
    <name evidence="8" type="ORF">CNX65_00410</name>
</gene>
<accession>A0A290YYX1</accession>
<organism evidence="8 9">
    <name type="scientific">Actinosynnema pretiosum</name>
    <dbReference type="NCBI Taxonomy" id="42197"/>
    <lineage>
        <taxon>Bacteria</taxon>
        <taxon>Bacillati</taxon>
        <taxon>Actinomycetota</taxon>
        <taxon>Actinomycetes</taxon>
        <taxon>Pseudonocardiales</taxon>
        <taxon>Pseudonocardiaceae</taxon>
        <taxon>Actinosynnema</taxon>
    </lineage>
</organism>
<keyword evidence="4" id="KW-0408">Iron</keyword>
<dbReference type="EMBL" id="CP023445">
    <property type="protein sequence ID" value="ATE51938.1"/>
    <property type="molecule type" value="Genomic_DNA"/>
</dbReference>
<evidence type="ECO:0000256" key="2">
    <source>
        <dbReference type="ARBA" id="ARBA00022617"/>
    </source>
</evidence>
<evidence type="ECO:0000256" key="3">
    <source>
        <dbReference type="ARBA" id="ARBA00022723"/>
    </source>
</evidence>
<dbReference type="Proteomes" id="UP000218505">
    <property type="component" value="Chromosome"/>
</dbReference>
<dbReference type="GO" id="GO:0046872">
    <property type="term" value="F:metal ion binding"/>
    <property type="evidence" value="ECO:0007669"/>
    <property type="project" value="UniProtKB-KW"/>
</dbReference>
<evidence type="ECO:0000256" key="5">
    <source>
        <dbReference type="ARBA" id="ARBA00023239"/>
    </source>
</evidence>
<evidence type="ECO:0000313" key="8">
    <source>
        <dbReference type="EMBL" id="ATE51938.1"/>
    </source>
</evidence>
<comment type="cofactor">
    <cofactor evidence="1">
        <name>heme b</name>
        <dbReference type="ChEBI" id="CHEBI:60344"/>
    </cofactor>
</comment>
<keyword evidence="9" id="KW-1185">Reference proteome</keyword>
<dbReference type="AlphaFoldDB" id="A0A290YYX1"/>
<evidence type="ECO:0000313" key="9">
    <source>
        <dbReference type="Proteomes" id="UP000218505"/>
    </source>
</evidence>
<dbReference type="SUPFAM" id="SSF54909">
    <property type="entry name" value="Dimeric alpha+beta barrel"/>
    <property type="match status" value="1"/>
</dbReference>
<keyword evidence="5" id="KW-0456">Lyase</keyword>
<dbReference type="InterPro" id="IPR025702">
    <property type="entry name" value="OXD"/>
</dbReference>
<evidence type="ECO:0000256" key="1">
    <source>
        <dbReference type="ARBA" id="ARBA00001970"/>
    </source>
</evidence>
<reference evidence="8" key="1">
    <citation type="submission" date="2017-09" db="EMBL/GenBank/DDBJ databases">
        <title>Complete Genome Sequence of ansamitocin-producing Bacterium Actinosynnema pretiosum X47.</title>
        <authorList>
            <person name="Cao G."/>
            <person name="Zong G."/>
            <person name="Zhong C."/>
            <person name="Fu J."/>
        </authorList>
    </citation>
    <scope>NUCLEOTIDE SEQUENCE [LARGE SCALE GENOMIC DNA]</scope>
    <source>
        <strain evidence="8">X47</strain>
    </source>
</reference>
<comment type="similarity">
    <text evidence="6">Belongs to the heme-containing dehydratase family.</text>
</comment>
<feature type="region of interest" description="Disordered" evidence="7">
    <location>
        <begin position="1"/>
        <end position="30"/>
    </location>
</feature>
<sequence length="343" mass="37769">MSSLPLDDRVTGYRPERVPPRGGPAQEVRWPDGATHLVVARVGVQTDDSAAGVKAIARVLELAAGESGPALVERVSDDDSEMAVCYWSDPEAHRAWWGSEPVRAWWDSLPVDGPLGHWHETSVTPLDQFETIYSAEFSGGPARLAPTGPTNLHDYDNSALDRMPATAHRDLGRERAEEPVTDLPPGESPRGRRVRLAEPSPSGLCWIRTAQEWSAAPDDQLASYRDGVEPAYRTAVAHLQDNPHESGCLSTRLVNNLDANGARAAGSETIAWWRGIGDLLRWAHHHQTHQDILKAFWEEIVLKHGPGMRVRLWHEVHVLPEGALTAEYVNCHPGTGLLQTWPG</sequence>
<evidence type="ECO:0000256" key="4">
    <source>
        <dbReference type="ARBA" id="ARBA00023004"/>
    </source>
</evidence>
<dbReference type="Pfam" id="PF13816">
    <property type="entry name" value="Dehydratase_hem"/>
    <property type="match status" value="1"/>
</dbReference>
<evidence type="ECO:0008006" key="10">
    <source>
        <dbReference type="Google" id="ProtNLM"/>
    </source>
</evidence>
<proteinExistence type="inferred from homology"/>
<name>A0A290YYX1_9PSEU</name>
<feature type="compositionally biased region" description="Basic and acidic residues" evidence="7">
    <location>
        <begin position="1"/>
        <end position="19"/>
    </location>
</feature>
<dbReference type="RefSeq" id="WP_096490986.1">
    <property type="nucleotide sequence ID" value="NZ_CP023445.1"/>
</dbReference>
<dbReference type="KEGG" id="apre:CNX65_00410"/>
<evidence type="ECO:0000256" key="6">
    <source>
        <dbReference type="ARBA" id="ARBA00034312"/>
    </source>
</evidence>
<evidence type="ECO:0000256" key="7">
    <source>
        <dbReference type="SAM" id="MobiDB-lite"/>
    </source>
</evidence>
<feature type="region of interest" description="Disordered" evidence="7">
    <location>
        <begin position="172"/>
        <end position="197"/>
    </location>
</feature>
<dbReference type="GO" id="GO:0016829">
    <property type="term" value="F:lyase activity"/>
    <property type="evidence" value="ECO:0007669"/>
    <property type="project" value="UniProtKB-KW"/>
</dbReference>
<protein>
    <recommendedName>
        <fullName evidence="10">Phenylacetaldoxime dehydratase</fullName>
    </recommendedName>
</protein>